<evidence type="ECO:0000256" key="1">
    <source>
        <dbReference type="SAM" id="MobiDB-lite"/>
    </source>
</evidence>
<feature type="region of interest" description="Disordered" evidence="1">
    <location>
        <begin position="135"/>
        <end position="158"/>
    </location>
</feature>
<dbReference type="EMBL" id="CAUJNA010003872">
    <property type="protein sequence ID" value="CAJ1411383.1"/>
    <property type="molecule type" value="Genomic_DNA"/>
</dbReference>
<comment type="caution">
    <text evidence="2">The sequence shown here is derived from an EMBL/GenBank/DDBJ whole genome shotgun (WGS) entry which is preliminary data.</text>
</comment>
<name>A0AA36NNC1_9DINO</name>
<evidence type="ECO:0000313" key="3">
    <source>
        <dbReference type="Proteomes" id="UP001178507"/>
    </source>
</evidence>
<organism evidence="2 3">
    <name type="scientific">Effrenium voratum</name>
    <dbReference type="NCBI Taxonomy" id="2562239"/>
    <lineage>
        <taxon>Eukaryota</taxon>
        <taxon>Sar</taxon>
        <taxon>Alveolata</taxon>
        <taxon>Dinophyceae</taxon>
        <taxon>Suessiales</taxon>
        <taxon>Symbiodiniaceae</taxon>
        <taxon>Effrenium</taxon>
    </lineage>
</organism>
<proteinExistence type="predicted"/>
<dbReference type="Proteomes" id="UP001178507">
    <property type="component" value="Unassembled WGS sequence"/>
</dbReference>
<protein>
    <submittedName>
        <fullName evidence="2">Uncharacterized protein</fullName>
    </submittedName>
</protein>
<dbReference type="AlphaFoldDB" id="A0AA36NNC1"/>
<accession>A0AA36NNC1</accession>
<gene>
    <name evidence="2" type="ORF">EVOR1521_LOCUS31974</name>
</gene>
<feature type="region of interest" description="Disordered" evidence="1">
    <location>
        <begin position="71"/>
        <end position="103"/>
    </location>
</feature>
<reference evidence="2" key="1">
    <citation type="submission" date="2023-08" db="EMBL/GenBank/DDBJ databases">
        <authorList>
            <person name="Chen Y."/>
            <person name="Shah S."/>
            <person name="Dougan E. K."/>
            <person name="Thang M."/>
            <person name="Chan C."/>
        </authorList>
    </citation>
    <scope>NUCLEOTIDE SEQUENCE</scope>
</reference>
<feature type="compositionally biased region" description="Low complexity" evidence="1">
    <location>
        <begin position="71"/>
        <end position="96"/>
    </location>
</feature>
<keyword evidence="3" id="KW-1185">Reference proteome</keyword>
<sequence length="213" mass="23895">MTSNRRAMREESYLALSFDEVFTRSYSRATKRMACERKEGTRPGTMVRDKLQYRSLSRWWTAAELKLAEEAAAASDHASEDGSSSGFGDDQSSRGGRVANAPMAARRKSIEAILAARRNSMAAARKLSASVIPPEVAKEEEKPSKKFKRLKGSPSILDTGEIKDPDLVEILQLPTEQDVRARLADSLEDFSVKDIELLKKAFMKHRQPRDPHR</sequence>
<evidence type="ECO:0000313" key="2">
    <source>
        <dbReference type="EMBL" id="CAJ1411383.1"/>
    </source>
</evidence>